<proteinExistence type="predicted"/>
<comment type="caution">
    <text evidence="1">The sequence shown here is derived from an EMBL/GenBank/DDBJ whole genome shotgun (WGS) entry which is preliminary data.</text>
</comment>
<evidence type="ECO:0008006" key="2">
    <source>
        <dbReference type="Google" id="ProtNLM"/>
    </source>
</evidence>
<dbReference type="AlphaFoldDB" id="X1K0W1"/>
<sequence>MRKCIYCHRGIRDSDKLIALYNVDKTGYIYFFCSWWHVVKWHLLKWIKGLEAEHK</sequence>
<protein>
    <recommendedName>
        <fullName evidence="2">PARP-type domain-containing protein</fullName>
    </recommendedName>
</protein>
<reference evidence="1" key="1">
    <citation type="journal article" date="2014" name="Front. Microbiol.">
        <title>High frequency of phylogenetically diverse reductive dehalogenase-homologous genes in deep subseafloor sedimentary metagenomes.</title>
        <authorList>
            <person name="Kawai M."/>
            <person name="Futagami T."/>
            <person name="Toyoda A."/>
            <person name="Takaki Y."/>
            <person name="Nishi S."/>
            <person name="Hori S."/>
            <person name="Arai W."/>
            <person name="Tsubouchi T."/>
            <person name="Morono Y."/>
            <person name="Uchiyama I."/>
            <person name="Ito T."/>
            <person name="Fujiyama A."/>
            <person name="Inagaki F."/>
            <person name="Takami H."/>
        </authorList>
    </citation>
    <scope>NUCLEOTIDE SEQUENCE</scope>
    <source>
        <strain evidence="1">Expedition CK06-06</strain>
    </source>
</reference>
<name>X1K0W1_9ZZZZ</name>
<accession>X1K0W1</accession>
<organism evidence="1">
    <name type="scientific">marine sediment metagenome</name>
    <dbReference type="NCBI Taxonomy" id="412755"/>
    <lineage>
        <taxon>unclassified sequences</taxon>
        <taxon>metagenomes</taxon>
        <taxon>ecological metagenomes</taxon>
    </lineage>
</organism>
<dbReference type="EMBL" id="BARU01040016">
    <property type="protein sequence ID" value="GAH87315.1"/>
    <property type="molecule type" value="Genomic_DNA"/>
</dbReference>
<evidence type="ECO:0000313" key="1">
    <source>
        <dbReference type="EMBL" id="GAH87315.1"/>
    </source>
</evidence>
<gene>
    <name evidence="1" type="ORF">S03H2_61929</name>
</gene>